<proteinExistence type="predicted"/>
<dbReference type="AlphaFoldDB" id="Q0F3D4"/>
<dbReference type="RefSeq" id="WP_009851153.1">
    <property type="nucleotide sequence ID" value="NZ_DS022295.1"/>
</dbReference>
<comment type="caution">
    <text evidence="1">The sequence shown here is derived from an EMBL/GenBank/DDBJ whole genome shotgun (WGS) entry which is preliminary data.</text>
</comment>
<sequence>MNNFPFEKSSLPVLGVDEQAEKVYGIGTCTLAHLDDGRNFLINCAHTINTWGESPIYIALPIGRSIELPFALKSKSKTVDKLDIAVTPLDGEFGAHFYDNDLTSNSLIDKPIPNKYKNLPKRVVFFGYPASRANIDLKAKRINSKSIAIVGIEVESVSEKTLETYDIDLATHLLASFSIGKMKDQNNKMKRAPKPNGISGGAVYIAYVEEGKGIDSLVAIDFVGIGTEYLQNISRLKATRKAAIADFIKSSF</sequence>
<organism evidence="1 2">
    <name type="scientific">Mariprofundus ferrooxydans PV-1</name>
    <dbReference type="NCBI Taxonomy" id="314345"/>
    <lineage>
        <taxon>Bacteria</taxon>
        <taxon>Pseudomonadati</taxon>
        <taxon>Pseudomonadota</taxon>
        <taxon>Candidatius Mariprofundia</taxon>
        <taxon>Mariprofundales</taxon>
        <taxon>Mariprofundaceae</taxon>
        <taxon>Mariprofundus</taxon>
    </lineage>
</organism>
<gene>
    <name evidence="1" type="ORF">SPV1_04283</name>
</gene>
<evidence type="ECO:0000313" key="1">
    <source>
        <dbReference type="EMBL" id="EAU56007.1"/>
    </source>
</evidence>
<dbReference type="InParanoid" id="Q0F3D4"/>
<evidence type="ECO:0008006" key="3">
    <source>
        <dbReference type="Google" id="ProtNLM"/>
    </source>
</evidence>
<evidence type="ECO:0000313" key="2">
    <source>
        <dbReference type="Proteomes" id="UP000005297"/>
    </source>
</evidence>
<dbReference type="OrthoDB" id="1247050at2"/>
<dbReference type="EMBL" id="AATS01000001">
    <property type="protein sequence ID" value="EAU56007.1"/>
    <property type="molecule type" value="Genomic_DNA"/>
</dbReference>
<dbReference type="HOGENOM" id="CLU_1101820_0_0_0"/>
<name>Q0F3D4_9PROT</name>
<dbReference type="Proteomes" id="UP000005297">
    <property type="component" value="Unassembled WGS sequence"/>
</dbReference>
<accession>Q0F3D4</accession>
<protein>
    <recommendedName>
        <fullName evidence="3">Trypsin-like peptidase domain-containing protein</fullName>
    </recommendedName>
</protein>
<reference evidence="1 2" key="1">
    <citation type="submission" date="2006-09" db="EMBL/GenBank/DDBJ databases">
        <authorList>
            <person name="Emerson D."/>
            <person name="Ferriera S."/>
            <person name="Johnson J."/>
            <person name="Kravitz S."/>
            <person name="Halpern A."/>
            <person name="Remington K."/>
            <person name="Beeson K."/>
            <person name="Tran B."/>
            <person name="Rogers Y.-H."/>
            <person name="Friedman R."/>
            <person name="Venter J.C."/>
        </authorList>
    </citation>
    <scope>NUCLEOTIDE SEQUENCE [LARGE SCALE GENOMIC DNA]</scope>
    <source>
        <strain evidence="1 2">PV-1</strain>
    </source>
</reference>
<keyword evidence="2" id="KW-1185">Reference proteome</keyword>